<evidence type="ECO:0000313" key="2">
    <source>
        <dbReference type="EMBL" id="CAF2091938.1"/>
    </source>
</evidence>
<reference evidence="1" key="1">
    <citation type="submission" date="2021-02" db="EMBL/GenBank/DDBJ databases">
        <authorList>
            <person name="Nowell W R."/>
        </authorList>
    </citation>
    <scope>NUCLEOTIDE SEQUENCE</scope>
</reference>
<evidence type="ECO:0000313" key="1">
    <source>
        <dbReference type="EMBL" id="CAF1612760.1"/>
    </source>
</evidence>
<evidence type="ECO:0000313" key="3">
    <source>
        <dbReference type="EMBL" id="CAF3884025.1"/>
    </source>
</evidence>
<dbReference type="Proteomes" id="UP000663855">
    <property type="component" value="Unassembled WGS sequence"/>
</dbReference>
<dbReference type="EMBL" id="CAJOBI010001505">
    <property type="protein sequence ID" value="CAF3884852.1"/>
    <property type="molecule type" value="Genomic_DNA"/>
</dbReference>
<protein>
    <submittedName>
        <fullName evidence="1">Uncharacterized protein</fullName>
    </submittedName>
</protein>
<dbReference type="EMBL" id="CAJNOV010017812">
    <property type="protein sequence ID" value="CAF1612760.1"/>
    <property type="molecule type" value="Genomic_DNA"/>
</dbReference>
<sequence>MYCPAEQLEGIPIPPVSKLAQNSALLADTLMNADVSAPMRFVQVKTSLVTLRAQVKYSHIETNVRNKLSEEMLELQQLTQTGADQLTIMLASFRGALDKLRIYTQFALEDLSEVIHPKMSSDNNQLYIGYSEVEARNKLTKSFEDYMTSTTEQIDTVLFKAQEASMSLESIKDKLETIEELNFKGKHISQTAIDELEHGSL</sequence>
<dbReference type="AlphaFoldDB" id="A0A816BR56"/>
<dbReference type="EMBL" id="CAJNRE010010546">
    <property type="protein sequence ID" value="CAF2091938.1"/>
    <property type="molecule type" value="Genomic_DNA"/>
</dbReference>
<dbReference type="Proteomes" id="UP000681967">
    <property type="component" value="Unassembled WGS sequence"/>
</dbReference>
<accession>A0A816BR56</accession>
<evidence type="ECO:0000313" key="4">
    <source>
        <dbReference type="EMBL" id="CAF3884852.1"/>
    </source>
</evidence>
<name>A0A816BR56_9BILA</name>
<evidence type="ECO:0000313" key="5">
    <source>
        <dbReference type="Proteomes" id="UP000663855"/>
    </source>
</evidence>
<gene>
    <name evidence="3" type="ORF">BYL167_LOCUS7600</name>
    <name evidence="1" type="ORF">CJN711_LOCUS36735</name>
    <name evidence="2" type="ORF">MBJ925_LOCUS20505</name>
    <name evidence="4" type="ORF">SMN809_LOCUS5803</name>
</gene>
<dbReference type="Proteomes" id="UP000663824">
    <property type="component" value="Unassembled WGS sequence"/>
</dbReference>
<dbReference type="Proteomes" id="UP000676336">
    <property type="component" value="Unassembled WGS sequence"/>
</dbReference>
<proteinExistence type="predicted"/>
<organism evidence="1 5">
    <name type="scientific">Rotaria magnacalcarata</name>
    <dbReference type="NCBI Taxonomy" id="392030"/>
    <lineage>
        <taxon>Eukaryota</taxon>
        <taxon>Metazoa</taxon>
        <taxon>Spiralia</taxon>
        <taxon>Gnathifera</taxon>
        <taxon>Rotifera</taxon>
        <taxon>Eurotatoria</taxon>
        <taxon>Bdelloidea</taxon>
        <taxon>Philodinida</taxon>
        <taxon>Philodinidae</taxon>
        <taxon>Rotaria</taxon>
    </lineage>
</organism>
<dbReference type="EMBL" id="CAJOBH010001986">
    <property type="protein sequence ID" value="CAF3884025.1"/>
    <property type="molecule type" value="Genomic_DNA"/>
</dbReference>
<comment type="caution">
    <text evidence="1">The sequence shown here is derived from an EMBL/GenBank/DDBJ whole genome shotgun (WGS) entry which is preliminary data.</text>
</comment>